<dbReference type="STRING" id="742725.HMPREF9450_02202"/>
<dbReference type="InterPro" id="IPR016047">
    <property type="entry name" value="M23ase_b-sheet_dom"/>
</dbReference>
<dbReference type="OrthoDB" id="9810477at2"/>
<dbReference type="InterPro" id="IPR050570">
    <property type="entry name" value="Cell_wall_metabolism_enzyme"/>
</dbReference>
<dbReference type="Proteomes" id="UP000006008">
    <property type="component" value="Unassembled WGS sequence"/>
</dbReference>
<dbReference type="Pfam" id="PF01551">
    <property type="entry name" value="Peptidase_M23"/>
    <property type="match status" value="1"/>
</dbReference>
<organism evidence="4 5">
    <name type="scientific">Alistipes indistinctus YIT 12060</name>
    <dbReference type="NCBI Taxonomy" id="742725"/>
    <lineage>
        <taxon>Bacteria</taxon>
        <taxon>Pseudomonadati</taxon>
        <taxon>Bacteroidota</taxon>
        <taxon>Bacteroidia</taxon>
        <taxon>Bacteroidales</taxon>
        <taxon>Rikenellaceae</taxon>
        <taxon>Alistipes</taxon>
    </lineage>
</organism>
<dbReference type="AlphaFoldDB" id="G5H9B6"/>
<dbReference type="Gene3D" id="2.70.70.10">
    <property type="entry name" value="Glucose Permease (Domain IIA)"/>
    <property type="match status" value="1"/>
</dbReference>
<dbReference type="FunFam" id="2.70.70.10:FF:000006">
    <property type="entry name" value="M23 family peptidase"/>
    <property type="match status" value="1"/>
</dbReference>
<feature type="coiled-coil region" evidence="1">
    <location>
        <begin position="63"/>
        <end position="90"/>
    </location>
</feature>
<dbReference type="InterPro" id="IPR011055">
    <property type="entry name" value="Dup_hybrid_motif"/>
</dbReference>
<dbReference type="GeneID" id="92814777"/>
<keyword evidence="2" id="KW-0472">Membrane</keyword>
<keyword evidence="1" id="KW-0175">Coiled coil</keyword>
<dbReference type="SUPFAM" id="SSF51261">
    <property type="entry name" value="Duplicated hybrid motif"/>
    <property type="match status" value="1"/>
</dbReference>
<feature type="domain" description="M23ase beta-sheet core" evidence="3">
    <location>
        <begin position="199"/>
        <end position="294"/>
    </location>
</feature>
<keyword evidence="2" id="KW-1133">Transmembrane helix</keyword>
<keyword evidence="5" id="KW-1185">Reference proteome</keyword>
<accession>G5H9B6</accession>
<comment type="caution">
    <text evidence="4">The sequence shown here is derived from an EMBL/GenBank/DDBJ whole genome shotgun (WGS) entry which is preliminary data.</text>
</comment>
<dbReference type="MEROPS" id="M23.014"/>
<evidence type="ECO:0000256" key="2">
    <source>
        <dbReference type="SAM" id="Phobius"/>
    </source>
</evidence>
<gene>
    <name evidence="4" type="ORF">HMPREF9450_02202</name>
</gene>
<evidence type="ECO:0000313" key="5">
    <source>
        <dbReference type="Proteomes" id="UP000006008"/>
    </source>
</evidence>
<dbReference type="CDD" id="cd12797">
    <property type="entry name" value="M23_peptidase"/>
    <property type="match status" value="1"/>
</dbReference>
<dbReference type="RefSeq" id="WP_009135008.1">
    <property type="nucleotide sequence ID" value="NZ_CP102250.1"/>
</dbReference>
<dbReference type="HOGENOM" id="CLU_029425_2_0_10"/>
<proteinExistence type="predicted"/>
<protein>
    <recommendedName>
        <fullName evidence="3">M23ase beta-sheet core domain-containing protein</fullName>
    </recommendedName>
</protein>
<evidence type="ECO:0000256" key="1">
    <source>
        <dbReference type="SAM" id="Coils"/>
    </source>
</evidence>
<feature type="transmembrane region" description="Helical" evidence="2">
    <location>
        <begin position="33"/>
        <end position="52"/>
    </location>
</feature>
<reference evidence="4 5" key="1">
    <citation type="submission" date="2011-08" db="EMBL/GenBank/DDBJ databases">
        <title>The Genome Sequence of Alistipes indistinctus YIT 12060.</title>
        <authorList>
            <consortium name="The Broad Institute Genome Sequencing Platform"/>
            <person name="Earl A."/>
            <person name="Ward D."/>
            <person name="Feldgarden M."/>
            <person name="Gevers D."/>
            <person name="Morotomi M."/>
            <person name="Young S.K."/>
            <person name="Zeng Q."/>
            <person name="Gargeya S."/>
            <person name="Fitzgerald M."/>
            <person name="Haas B."/>
            <person name="Abouelleil A."/>
            <person name="Alvarado L."/>
            <person name="Arachchi H.M."/>
            <person name="Berlin A."/>
            <person name="Brown A."/>
            <person name="Chapman S.B."/>
            <person name="Chen Z."/>
            <person name="Dunbar C."/>
            <person name="Freedman E."/>
            <person name="Gearin G."/>
            <person name="Gellesch M."/>
            <person name="Goldberg J."/>
            <person name="Griggs A."/>
            <person name="Gujja S."/>
            <person name="Heiman D."/>
            <person name="Howarth C."/>
            <person name="Larson L."/>
            <person name="Lui A."/>
            <person name="MacDonald P.J.P."/>
            <person name="Montmayeur A."/>
            <person name="Murphy C."/>
            <person name="Neiman D."/>
            <person name="Pearson M."/>
            <person name="Priest M."/>
            <person name="Roberts A."/>
            <person name="Saif S."/>
            <person name="Shea T."/>
            <person name="Shenoy N."/>
            <person name="Sisk P."/>
            <person name="Stolte C."/>
            <person name="Sykes S."/>
            <person name="Wortman J."/>
            <person name="Nusbaum C."/>
            <person name="Birren B."/>
        </authorList>
    </citation>
    <scope>NUCLEOTIDE SEQUENCE [LARGE SCALE GENOMIC DNA]</scope>
    <source>
        <strain evidence="4 5">YIT 12060</strain>
    </source>
</reference>
<evidence type="ECO:0000313" key="4">
    <source>
        <dbReference type="EMBL" id="EHB92153.1"/>
    </source>
</evidence>
<dbReference type="PANTHER" id="PTHR21666">
    <property type="entry name" value="PEPTIDASE-RELATED"/>
    <property type="match status" value="1"/>
</dbReference>
<sequence length="322" mass="36994">MAKKRYKFNPQTLTYEVITIPFRIKFYRALRKVLIGFILASIVNVLFSFFFYTPKMYRISRDNNELLIKYNMLNDKLRAATARLQEIRHRDNSVYRSLFGTDSLNMQGIYTPYPDSKYKHLNNDLYTPLMVSTWKELDGMSRLLYLESKSLDELEELSKNKEMMAEAIPAIWPVNKRNLRGHIGAFGTRRHPVTGRIAGHQGIDLGGRVGDPVYATGNGRVAFNNEGERGYGKQVLINHGFGYKTRYAHLSKILVAPGQYVRRGELIGEVGSTGRSTGPHLHYEVIYRGLHVDPLNYFSRDMSEEEFAKIVESAQATTYETE</sequence>
<dbReference type="EMBL" id="ADLD01000013">
    <property type="protein sequence ID" value="EHB92153.1"/>
    <property type="molecule type" value="Genomic_DNA"/>
</dbReference>
<dbReference type="eggNOG" id="COG0739">
    <property type="taxonomic scope" value="Bacteria"/>
</dbReference>
<evidence type="ECO:0000259" key="3">
    <source>
        <dbReference type="Pfam" id="PF01551"/>
    </source>
</evidence>
<keyword evidence="2" id="KW-0812">Transmembrane</keyword>
<dbReference type="PATRIC" id="fig|742725.3.peg.2269"/>
<dbReference type="PANTHER" id="PTHR21666:SF286">
    <property type="entry name" value="LIPOPROTEIN NLPD"/>
    <property type="match status" value="1"/>
</dbReference>
<dbReference type="GO" id="GO:0004222">
    <property type="term" value="F:metalloendopeptidase activity"/>
    <property type="evidence" value="ECO:0007669"/>
    <property type="project" value="TreeGrafter"/>
</dbReference>
<name>G5H9B6_9BACT</name>